<sequence>MSNLLQRRGGVTGISSYTIRHPSPSSLLGQKLTRNYCSSPGKLPPSPPQPKTNVCPLKKDQEPLIDCEMPATISIAARTAKYQNFIVKDVPHLPGIGASNFDSIYREKMKICSYVFNFQSPEADKLGKNVKLESLIEIESFFQRKKDIQQINNDLINLTFDMIYENIFDQDPFVIQKFKCQCEGNIIDPSWVHLTHVFNIFQSFFSNFPEFQRINIELAKKTIILLNLPDKVVRDAFLSFLNSYVRVHTSDICDLVVFCKSVFQNIVDEIYSCYCASSIINFLTPIYMANKPCSDQLISVASDGIFQLFRCNNLTLFSESLCDFIRHVLENERELQDILITRLLRTFPTQNGTKQIPFINAMISVLKIASSKVLQIHSFQIINFLEICIESPNSKVAEAALSMWTGHKIINFLIQNNKLAISELLPSILIVSSCYWNKKVQNVAQNALSSMKRINTSQYSFLLHQISGNIEAKNVTNYNECTSMKGWALIFRTAAMKDNTIDLTSMLRKAHQSFVQEMIMKTHIRTRQLSFAIIDKTQANSSNFPKEIVVHRSSTLSQTLPIWKNAVSK</sequence>
<dbReference type="RefSeq" id="XP_068346927.1">
    <property type="nucleotide sequence ID" value="XM_068490592.1"/>
</dbReference>
<dbReference type="InterPro" id="IPR011989">
    <property type="entry name" value="ARM-like"/>
</dbReference>
<comment type="caution">
    <text evidence="1">The sequence shown here is derived from an EMBL/GenBank/DDBJ whole genome shotgun (WGS) entry which is preliminary data.</text>
</comment>
<organism evidence="1 2">
    <name type="scientific">Tritrichomonas foetus</name>
    <dbReference type="NCBI Taxonomy" id="1144522"/>
    <lineage>
        <taxon>Eukaryota</taxon>
        <taxon>Metamonada</taxon>
        <taxon>Parabasalia</taxon>
        <taxon>Tritrichomonadida</taxon>
        <taxon>Tritrichomonadidae</taxon>
        <taxon>Tritrichomonas</taxon>
    </lineage>
</organism>
<evidence type="ECO:0008006" key="3">
    <source>
        <dbReference type="Google" id="ProtNLM"/>
    </source>
</evidence>
<gene>
    <name evidence="1" type="ORF">TRFO_02296</name>
</gene>
<dbReference type="EMBL" id="MLAK01001370">
    <property type="protein sequence ID" value="OHS93790.1"/>
    <property type="molecule type" value="Genomic_DNA"/>
</dbReference>
<dbReference type="GO" id="GO:0019888">
    <property type="term" value="F:protein phosphatase regulator activity"/>
    <property type="evidence" value="ECO:0007669"/>
    <property type="project" value="InterPro"/>
</dbReference>
<evidence type="ECO:0000313" key="2">
    <source>
        <dbReference type="Proteomes" id="UP000179807"/>
    </source>
</evidence>
<dbReference type="Pfam" id="PF01603">
    <property type="entry name" value="B56"/>
    <property type="match status" value="1"/>
</dbReference>
<dbReference type="GO" id="GO:0000159">
    <property type="term" value="C:protein phosphatase type 2A complex"/>
    <property type="evidence" value="ECO:0007669"/>
    <property type="project" value="InterPro"/>
</dbReference>
<name>A0A1J4J2Y9_9EUKA</name>
<dbReference type="InterPro" id="IPR002554">
    <property type="entry name" value="PP2A_B56"/>
</dbReference>
<dbReference type="InterPro" id="IPR016024">
    <property type="entry name" value="ARM-type_fold"/>
</dbReference>
<dbReference type="GeneID" id="94825296"/>
<dbReference type="PANTHER" id="PTHR10257">
    <property type="entry name" value="SERINE/THREONINE PROTEIN PHOSPHATASE 2A PP2A REGULATORY SUBUNIT B"/>
    <property type="match status" value="1"/>
</dbReference>
<dbReference type="PANTHER" id="PTHR10257:SF3">
    <property type="entry name" value="SERINE_THREONINE-PROTEIN PHOSPHATASE 2A 56 KDA REGULATORY SUBUNIT GAMMA ISOFORM"/>
    <property type="match status" value="1"/>
</dbReference>
<keyword evidence="2" id="KW-1185">Reference proteome</keyword>
<reference evidence="1" key="1">
    <citation type="submission" date="2016-10" db="EMBL/GenBank/DDBJ databases">
        <authorList>
            <person name="Benchimol M."/>
            <person name="Almeida L.G."/>
            <person name="Vasconcelos A.T."/>
            <person name="Perreira-Neves A."/>
            <person name="Rosa I.A."/>
            <person name="Tasca T."/>
            <person name="Bogo M.R."/>
            <person name="de Souza W."/>
        </authorList>
    </citation>
    <scope>NUCLEOTIDE SEQUENCE [LARGE SCALE GENOMIC DNA]</scope>
    <source>
        <strain evidence="1">K</strain>
    </source>
</reference>
<dbReference type="AlphaFoldDB" id="A0A1J4J2Y9"/>
<accession>A0A1J4J2Y9</accession>
<protein>
    <recommendedName>
        <fullName evidence="3">Phosphoprotein phosphatase</fullName>
    </recommendedName>
</protein>
<dbReference type="SUPFAM" id="SSF48371">
    <property type="entry name" value="ARM repeat"/>
    <property type="match status" value="1"/>
</dbReference>
<evidence type="ECO:0000313" key="1">
    <source>
        <dbReference type="EMBL" id="OHS93790.1"/>
    </source>
</evidence>
<dbReference type="Proteomes" id="UP000179807">
    <property type="component" value="Unassembled WGS sequence"/>
</dbReference>
<dbReference type="GO" id="GO:0007165">
    <property type="term" value="P:signal transduction"/>
    <property type="evidence" value="ECO:0007669"/>
    <property type="project" value="InterPro"/>
</dbReference>
<proteinExistence type="predicted"/>
<dbReference type="Gene3D" id="1.25.10.10">
    <property type="entry name" value="Leucine-rich Repeat Variant"/>
    <property type="match status" value="1"/>
</dbReference>
<dbReference type="VEuPathDB" id="TrichDB:TRFO_02296"/>